<organism evidence="2 3">
    <name type="scientific">Platanthera guangdongensis</name>
    <dbReference type="NCBI Taxonomy" id="2320717"/>
    <lineage>
        <taxon>Eukaryota</taxon>
        <taxon>Viridiplantae</taxon>
        <taxon>Streptophyta</taxon>
        <taxon>Embryophyta</taxon>
        <taxon>Tracheophyta</taxon>
        <taxon>Spermatophyta</taxon>
        <taxon>Magnoliopsida</taxon>
        <taxon>Liliopsida</taxon>
        <taxon>Asparagales</taxon>
        <taxon>Orchidaceae</taxon>
        <taxon>Orchidoideae</taxon>
        <taxon>Orchideae</taxon>
        <taxon>Orchidinae</taxon>
        <taxon>Platanthera</taxon>
    </lineage>
</organism>
<reference evidence="2 3" key="1">
    <citation type="journal article" date="2022" name="Nat. Plants">
        <title>Genomes of leafy and leafless Platanthera orchids illuminate the evolution of mycoheterotrophy.</title>
        <authorList>
            <person name="Li M.H."/>
            <person name="Liu K.W."/>
            <person name="Li Z."/>
            <person name="Lu H.C."/>
            <person name="Ye Q.L."/>
            <person name="Zhang D."/>
            <person name="Wang J.Y."/>
            <person name="Li Y.F."/>
            <person name="Zhong Z.M."/>
            <person name="Liu X."/>
            <person name="Yu X."/>
            <person name="Liu D.K."/>
            <person name="Tu X.D."/>
            <person name="Liu B."/>
            <person name="Hao Y."/>
            <person name="Liao X.Y."/>
            <person name="Jiang Y.T."/>
            <person name="Sun W.H."/>
            <person name="Chen J."/>
            <person name="Chen Y.Q."/>
            <person name="Ai Y."/>
            <person name="Zhai J.W."/>
            <person name="Wu S.S."/>
            <person name="Zhou Z."/>
            <person name="Hsiao Y.Y."/>
            <person name="Wu W.L."/>
            <person name="Chen Y.Y."/>
            <person name="Lin Y.F."/>
            <person name="Hsu J.L."/>
            <person name="Li C.Y."/>
            <person name="Wang Z.W."/>
            <person name="Zhao X."/>
            <person name="Zhong W.Y."/>
            <person name="Ma X.K."/>
            <person name="Ma L."/>
            <person name="Huang J."/>
            <person name="Chen G.Z."/>
            <person name="Huang M.Z."/>
            <person name="Huang L."/>
            <person name="Peng D.H."/>
            <person name="Luo Y.B."/>
            <person name="Zou S.Q."/>
            <person name="Chen S.P."/>
            <person name="Lan S."/>
            <person name="Tsai W.C."/>
            <person name="Van de Peer Y."/>
            <person name="Liu Z.J."/>
        </authorList>
    </citation>
    <scope>NUCLEOTIDE SEQUENCE [LARGE SCALE GENOMIC DNA]</scope>
    <source>
        <strain evidence="2">Lor288</strain>
    </source>
</reference>
<dbReference type="InterPro" id="IPR009424">
    <property type="entry name" value="AGP16/20/22/41"/>
</dbReference>
<evidence type="ECO:0000313" key="3">
    <source>
        <dbReference type="Proteomes" id="UP001412067"/>
    </source>
</evidence>
<proteinExistence type="predicted"/>
<dbReference type="PANTHER" id="PTHR33374">
    <property type="entry name" value="ARABINOGALACTAN PROTEIN 20"/>
    <property type="match status" value="1"/>
</dbReference>
<evidence type="ECO:0000256" key="1">
    <source>
        <dbReference type="SAM" id="Phobius"/>
    </source>
</evidence>
<dbReference type="Pfam" id="PF06376">
    <property type="entry name" value="AGP"/>
    <property type="match status" value="1"/>
</dbReference>
<name>A0ABR2M1U7_9ASPA</name>
<feature type="transmembrane region" description="Helical" evidence="1">
    <location>
        <begin position="58"/>
        <end position="74"/>
    </location>
</feature>
<sequence>MPLPCASPSLYKNEFDKCICPAAGFRRAVHARVDAVRAREGDDGAIGSGLDGKTIDQGIAYFLMLVALLVTYLVH</sequence>
<keyword evidence="3" id="KW-1185">Reference proteome</keyword>
<dbReference type="Proteomes" id="UP001412067">
    <property type="component" value="Unassembled WGS sequence"/>
</dbReference>
<protein>
    <submittedName>
        <fullName evidence="2">Arabinogalactan peptide 16</fullName>
    </submittedName>
</protein>
<dbReference type="EMBL" id="JBBWWR010000013">
    <property type="protein sequence ID" value="KAK8956451.1"/>
    <property type="molecule type" value="Genomic_DNA"/>
</dbReference>
<evidence type="ECO:0000313" key="2">
    <source>
        <dbReference type="EMBL" id="KAK8956451.1"/>
    </source>
</evidence>
<keyword evidence="1" id="KW-1133">Transmembrane helix</keyword>
<keyword evidence="1" id="KW-0812">Transmembrane</keyword>
<accession>A0ABR2M1U7</accession>
<comment type="caution">
    <text evidence="2">The sequence shown here is derived from an EMBL/GenBank/DDBJ whole genome shotgun (WGS) entry which is preliminary data.</text>
</comment>
<keyword evidence="1" id="KW-0472">Membrane</keyword>
<gene>
    <name evidence="2" type="primary">AGP16</name>
    <name evidence="2" type="ORF">KSP40_PGU020644</name>
</gene>